<evidence type="ECO:0000313" key="2">
    <source>
        <dbReference type="Proteomes" id="UP000223968"/>
    </source>
</evidence>
<organism evidence="1 2">
    <name type="scientific">Helicocarpus griseus UAMH5409</name>
    <dbReference type="NCBI Taxonomy" id="1447875"/>
    <lineage>
        <taxon>Eukaryota</taxon>
        <taxon>Fungi</taxon>
        <taxon>Dikarya</taxon>
        <taxon>Ascomycota</taxon>
        <taxon>Pezizomycotina</taxon>
        <taxon>Eurotiomycetes</taxon>
        <taxon>Eurotiomycetidae</taxon>
        <taxon>Onygenales</taxon>
        <taxon>Ajellomycetaceae</taxon>
        <taxon>Helicocarpus</taxon>
    </lineage>
</organism>
<name>A0A2B7W8L4_9EURO</name>
<dbReference type="AlphaFoldDB" id="A0A2B7W8L4"/>
<accession>A0A2B7W8L4</accession>
<comment type="caution">
    <text evidence="1">The sequence shown here is derived from an EMBL/GenBank/DDBJ whole genome shotgun (WGS) entry which is preliminary data.</text>
</comment>
<reference evidence="1 2" key="1">
    <citation type="submission" date="2017-10" db="EMBL/GenBank/DDBJ databases">
        <title>Comparative genomics in systemic dimorphic fungi from Ajellomycetaceae.</title>
        <authorList>
            <person name="Munoz J.F."/>
            <person name="Mcewen J.G."/>
            <person name="Clay O.K."/>
            <person name="Cuomo C.A."/>
        </authorList>
    </citation>
    <scope>NUCLEOTIDE SEQUENCE [LARGE SCALE GENOMIC DNA]</scope>
    <source>
        <strain evidence="1 2">UAMH5409</strain>
    </source>
</reference>
<keyword evidence="2" id="KW-1185">Reference proteome</keyword>
<dbReference type="EMBL" id="PDNB01000307">
    <property type="protein sequence ID" value="PGG95873.1"/>
    <property type="molecule type" value="Genomic_DNA"/>
</dbReference>
<proteinExistence type="predicted"/>
<protein>
    <submittedName>
        <fullName evidence="1">Uncharacterized protein</fullName>
    </submittedName>
</protein>
<gene>
    <name evidence="1" type="ORF">AJ79_09832</name>
</gene>
<dbReference type="Proteomes" id="UP000223968">
    <property type="component" value="Unassembled WGS sequence"/>
</dbReference>
<evidence type="ECO:0000313" key="1">
    <source>
        <dbReference type="EMBL" id="PGG95873.1"/>
    </source>
</evidence>
<sequence>MSPSAHDVVSHRDTAKTAKIGYTATVCDQCQATAPPKADKRWLPIDDPTVNVIQLPSPSDIIIISKLNPEVVNSQQHTRQNKTDHQITTLSLTILFLILLTTPRNYPAAISALTHTRTLSNLLRTSHPPNRHRNCISHPTPN</sequence>